<dbReference type="EMBL" id="CP010705">
    <property type="protein sequence ID" value="AUQ93546.1"/>
    <property type="molecule type" value="Genomic_DNA"/>
</dbReference>
<sequence>MAAPFKKYRYLLEPRCRFRIGPRHAEVIEQREEGYLVLWEEWVDPDTGEVHERKPGMLTHERVANENNYGQLVVIQRPKVIVLDKQTIRRHWRTRDETSRMLVKKAHALAAEELIAEDMFQGRRAEFERFAELITSRARSIHAKLVAELGEPKARNGKRAVYGSLQRPEHQFKLKLRGGSNGGQSFYNWFRTWKSKGEDGLFDKYRNCGGNTPYPSELDDFVADLIDALVDRERLDFSALKDSVRAAIQEENARRFSQTPPQPTLPLPGYAYVQKQARRMGYAAHAGRSHGIDDAYKDLHALGVGVETSRALERVEIDEYTIDLTLLMKITGLFEYLTPDEKKALGLDGGRRRVVISAAIDVHTRCLLALQIVPEGIADPLRQTLEMIYTDKSRISDELGCEHDWYQHGKVEELILDRAGKYISDEAYHILASLGITNLGAPAGKPWLKPFIEHVFRTIHRKLLARFSGRNFSNPLERGSNDPAARATLTVEEFLCWLVRWTVDAYHNDRHSGLGITPLQAWERATADVRPKTLSNREMRLAFGTRLTRKSGRHGIRVMCLNYQTDFVIKQFAKQGPETAEICYWHGDVGAIEVRYDNGDWKTVTAADEEWIGKTDDDLREWLVERNEINPEAEEARLRLIHELDKRSNRLKCLNKLYARPREAQDLANAETYFSQFTDTAERRHLAGPAEDLFAGKVQPPKAPHTLNADNGAAATPPPQTSENPDDDLME</sequence>
<evidence type="ECO:0000313" key="4">
    <source>
        <dbReference type="Proteomes" id="UP000236536"/>
    </source>
</evidence>
<organism evidence="3 4">
    <name type="scientific">Phaeobacter inhibens</name>
    <dbReference type="NCBI Taxonomy" id="221822"/>
    <lineage>
        <taxon>Bacteria</taxon>
        <taxon>Pseudomonadati</taxon>
        <taxon>Pseudomonadota</taxon>
        <taxon>Alphaproteobacteria</taxon>
        <taxon>Rhodobacterales</taxon>
        <taxon>Roseobacteraceae</taxon>
        <taxon>Phaeobacter</taxon>
    </lineage>
</organism>
<proteinExistence type="predicted"/>
<gene>
    <name evidence="3" type="ORF">PhaeoP66_00733</name>
</gene>
<name>A0ABM6RAW3_9RHOB</name>
<evidence type="ECO:0000313" key="3">
    <source>
        <dbReference type="EMBL" id="AUQ93546.1"/>
    </source>
</evidence>
<keyword evidence="4" id="KW-1185">Reference proteome</keyword>
<reference evidence="3 4" key="2">
    <citation type="journal article" date="2017" name="Int. J. Syst. Evol. Microbiol.">
        <title>Adaptation of Surface-Associated Bacteria to the Open Ocean: A Genomically Distinct Subpopulation of Phaeobacter gallaeciensis Colonizes Pacific Mesozooplankton.</title>
        <authorList>
            <person name="Freese H.M."/>
            <person name="Methner A."/>
            <person name="Overmann J."/>
        </authorList>
    </citation>
    <scope>NUCLEOTIDE SEQUENCE [LARGE SCALE GENOMIC DNA]</scope>
    <source>
        <strain evidence="3 4">P66</strain>
    </source>
</reference>
<accession>A0ABM6RAW3</accession>
<dbReference type="RefSeq" id="WP_102873739.1">
    <property type="nucleotide sequence ID" value="NZ_CP010599.1"/>
</dbReference>
<dbReference type="PROSITE" id="PS50994">
    <property type="entry name" value="INTEGRASE"/>
    <property type="match status" value="1"/>
</dbReference>
<reference evidence="3 4" key="1">
    <citation type="journal article" date="2017" name="Genome Biol. Evol.">
        <title>Trajectories and Drivers of Genome Evolution in Surface-Associated Marine Phaeobacter.</title>
        <authorList>
            <person name="Freese H.M."/>
            <person name="Sikorski J."/>
            <person name="Bunk B."/>
            <person name="Scheuner C."/>
            <person name="Meier-Kolthoff J.P."/>
            <person name="Sproer C."/>
            <person name="Gram L."/>
            <person name="Overmann J."/>
        </authorList>
    </citation>
    <scope>NUCLEOTIDE SEQUENCE [LARGE SCALE GENOMIC DNA]</scope>
    <source>
        <strain evidence="3 4">P66</strain>
    </source>
</reference>
<dbReference type="Gene3D" id="3.30.420.10">
    <property type="entry name" value="Ribonuclease H-like superfamily/Ribonuclease H"/>
    <property type="match status" value="1"/>
</dbReference>
<protein>
    <submittedName>
        <fullName evidence="3">Winged helix-turn helix/Mu transposase, Integrase core domain protein</fullName>
    </submittedName>
</protein>
<dbReference type="InterPro" id="IPR001584">
    <property type="entry name" value="Integrase_cat-core"/>
</dbReference>
<feature type="region of interest" description="Disordered" evidence="1">
    <location>
        <begin position="691"/>
        <end position="731"/>
    </location>
</feature>
<dbReference type="InterPro" id="IPR012337">
    <property type="entry name" value="RNaseH-like_sf"/>
</dbReference>
<dbReference type="SUPFAM" id="SSF53098">
    <property type="entry name" value="Ribonuclease H-like"/>
    <property type="match status" value="1"/>
</dbReference>
<dbReference type="InterPro" id="IPR036397">
    <property type="entry name" value="RNaseH_sf"/>
</dbReference>
<feature type="domain" description="Integrase catalytic" evidence="2">
    <location>
        <begin position="312"/>
        <end position="526"/>
    </location>
</feature>
<evidence type="ECO:0000259" key="2">
    <source>
        <dbReference type="PROSITE" id="PS50994"/>
    </source>
</evidence>
<evidence type="ECO:0000256" key="1">
    <source>
        <dbReference type="SAM" id="MobiDB-lite"/>
    </source>
</evidence>
<dbReference type="Proteomes" id="UP000236536">
    <property type="component" value="Chromosome"/>
</dbReference>